<keyword evidence="2" id="KW-1185">Reference proteome</keyword>
<dbReference type="OrthoDB" id="581371at2"/>
<dbReference type="Proteomes" id="UP000199623">
    <property type="component" value="Unassembled WGS sequence"/>
</dbReference>
<dbReference type="RefSeq" id="WP_090059317.1">
    <property type="nucleotide sequence ID" value="NZ_FNCC01000021.1"/>
</dbReference>
<proteinExistence type="predicted"/>
<evidence type="ECO:0000313" key="1">
    <source>
        <dbReference type="EMBL" id="SDH41936.1"/>
    </source>
</evidence>
<reference evidence="2" key="1">
    <citation type="submission" date="2016-10" db="EMBL/GenBank/DDBJ databases">
        <authorList>
            <person name="Varghese N."/>
            <person name="Submissions S."/>
        </authorList>
    </citation>
    <scope>NUCLEOTIDE SEQUENCE [LARGE SCALE GENOMIC DNA]</scope>
    <source>
        <strain evidence="2">CGMCC 4.3506</strain>
    </source>
</reference>
<organism evidence="1 2">
    <name type="scientific">Lentzea fradiae</name>
    <dbReference type="NCBI Taxonomy" id="200378"/>
    <lineage>
        <taxon>Bacteria</taxon>
        <taxon>Bacillati</taxon>
        <taxon>Actinomycetota</taxon>
        <taxon>Actinomycetes</taxon>
        <taxon>Pseudonocardiales</taxon>
        <taxon>Pseudonocardiaceae</taxon>
        <taxon>Lentzea</taxon>
    </lineage>
</organism>
<accession>A0A1G8C8W1</accession>
<protein>
    <submittedName>
        <fullName evidence="1">Uncharacterized protein</fullName>
    </submittedName>
</protein>
<evidence type="ECO:0000313" key="2">
    <source>
        <dbReference type="Proteomes" id="UP000199623"/>
    </source>
</evidence>
<dbReference type="AlphaFoldDB" id="A0A1G8C8W1"/>
<sequence>MPDLWLPGYERWELPGVPGVPYDEFDDPKALLHTTEGSTVEGAVQAYRSFPPQLIVDPVRRRKIQHIPLNRGGYALWNADADDSRCFQVEIVGFAAQTHLWPDEVLRWLGEELARPLHEYGGVPYVVVWKGFRRDGEMPYPLATPSSPLRLTQAELDSFSGFLGHQHVPGDDHWDPGGLNVGRILEHAQNKEELPVNILGQDGKWYPAEQVFFWMGQDLRRLEAKVDAMTGRVSDREAQVLATVRSLPAGDDAEAFAAAVAAQMPPGMTPDEVRDALDDVLRRAPQSVPE</sequence>
<dbReference type="EMBL" id="FNCC01000021">
    <property type="protein sequence ID" value="SDH41936.1"/>
    <property type="molecule type" value="Genomic_DNA"/>
</dbReference>
<gene>
    <name evidence="1" type="ORF">SAMN05216553_12172</name>
</gene>
<name>A0A1G8C8W1_9PSEU</name>